<sequence>MDPLKNKVKIFQKKELFNFTLETQTNYEYLASNLVAEAFEDNRVPIAIRCTWKRVKGKRVYKMNDITGNTYPLSADDVGCIIRVEATAMEDHYEGTVYAEFGPVTVEPATKKSLEYILASGSSQFPVSVYYHGDRNKLPEEREGDEGKLIVYVDKVELYIKKKKTTIVSPKVEVSQVDSQMLHLCYFDKDEMFLGEKEFSNSLDIRALTRKSRDLIVLSIRCFSALNQYKNSKVISMLNTEEGKENYNKLEIESISDLLVELDSVRRELSDQIEINKAIKNDKLKLKQEYQDLENEMNQTILSYQEVLESQQNESTGDSFRIKKQLLEQQDLVEKLQMENKAHENAITKLNKKIHKYKNQNGIPSSQVKKIEEKMQKYQTDITDLESKVSKYESSSFMDKKSIQQLETEKLQLTNYLTKKEKDEGKFMKALKEKDSIIKKLEKEITILTDRVKEAAEVNTVQEQNEALITQKNALLKFKETIGKELEKLKNENQKKDLLLQEKDREIDNIKAEADLGIERLRKANQRLSEENLEMDNQYIMLQKEHKSLRKHMTRLSNSAISGDRSRE</sequence>
<reference evidence="2" key="1">
    <citation type="submission" date="2023-07" db="EMBL/GenBank/DDBJ databases">
        <authorList>
            <consortium name="AG Swart"/>
            <person name="Singh M."/>
            <person name="Singh A."/>
            <person name="Seah K."/>
            <person name="Emmerich C."/>
        </authorList>
    </citation>
    <scope>NUCLEOTIDE SEQUENCE</scope>
    <source>
        <strain evidence="2">DP1</strain>
    </source>
</reference>
<feature type="coiled-coil region" evidence="1">
    <location>
        <begin position="486"/>
        <end position="545"/>
    </location>
</feature>
<feature type="coiled-coil region" evidence="1">
    <location>
        <begin position="276"/>
        <end position="458"/>
    </location>
</feature>
<dbReference type="Proteomes" id="UP001295684">
    <property type="component" value="Unassembled WGS sequence"/>
</dbReference>
<proteinExistence type="predicted"/>
<dbReference type="EMBL" id="CAMPGE010003826">
    <property type="protein sequence ID" value="CAI2362673.1"/>
    <property type="molecule type" value="Genomic_DNA"/>
</dbReference>
<comment type="caution">
    <text evidence="2">The sequence shown here is derived from an EMBL/GenBank/DDBJ whole genome shotgun (WGS) entry which is preliminary data.</text>
</comment>
<gene>
    <name evidence="2" type="ORF">ECRASSUSDP1_LOCUS3999</name>
</gene>
<accession>A0AAD1U693</accession>
<evidence type="ECO:0000256" key="1">
    <source>
        <dbReference type="SAM" id="Coils"/>
    </source>
</evidence>
<evidence type="ECO:0000313" key="3">
    <source>
        <dbReference type="Proteomes" id="UP001295684"/>
    </source>
</evidence>
<organism evidence="2 3">
    <name type="scientific">Euplotes crassus</name>
    <dbReference type="NCBI Taxonomy" id="5936"/>
    <lineage>
        <taxon>Eukaryota</taxon>
        <taxon>Sar</taxon>
        <taxon>Alveolata</taxon>
        <taxon>Ciliophora</taxon>
        <taxon>Intramacronucleata</taxon>
        <taxon>Spirotrichea</taxon>
        <taxon>Hypotrichia</taxon>
        <taxon>Euplotida</taxon>
        <taxon>Euplotidae</taxon>
        <taxon>Moneuplotes</taxon>
    </lineage>
</organism>
<keyword evidence="1" id="KW-0175">Coiled coil</keyword>
<name>A0AAD1U693_EUPCR</name>
<keyword evidence="3" id="KW-1185">Reference proteome</keyword>
<protein>
    <submittedName>
        <fullName evidence="2">Uncharacterized protein</fullName>
    </submittedName>
</protein>
<dbReference type="AlphaFoldDB" id="A0AAD1U693"/>
<evidence type="ECO:0000313" key="2">
    <source>
        <dbReference type="EMBL" id="CAI2362673.1"/>
    </source>
</evidence>